<dbReference type="EMBL" id="CADCUX010000183">
    <property type="protein sequence ID" value="CAA9397397.1"/>
    <property type="molecule type" value="Genomic_DNA"/>
</dbReference>
<reference evidence="2" key="1">
    <citation type="submission" date="2020-02" db="EMBL/GenBank/DDBJ databases">
        <authorList>
            <person name="Meier V. D."/>
        </authorList>
    </citation>
    <scope>NUCLEOTIDE SEQUENCE</scope>
    <source>
        <strain evidence="2">AVDCRST_MAG51</strain>
    </source>
</reference>
<feature type="non-terminal residue" evidence="2">
    <location>
        <position position="102"/>
    </location>
</feature>
<name>A0A6J4NYD4_9BURK</name>
<sequence length="102" mass="10692">VPTPQSLPQRVCPDPQAALPRAPVGRAGARQGAAGDGARLDGRGSVLAVRRRRLRAGPLRHRAGLARLRPDGVARGRQLLVPRLPGRPRLPAGPLCRRGAGA</sequence>
<feature type="region of interest" description="Disordered" evidence="1">
    <location>
        <begin position="82"/>
        <end position="102"/>
    </location>
</feature>
<dbReference type="GO" id="GO:0016787">
    <property type="term" value="F:hydrolase activity"/>
    <property type="evidence" value="ECO:0007669"/>
    <property type="project" value="UniProtKB-KW"/>
</dbReference>
<feature type="region of interest" description="Disordered" evidence="1">
    <location>
        <begin position="1"/>
        <end position="43"/>
    </location>
</feature>
<gene>
    <name evidence="2" type="ORF">AVDCRST_MAG51-687</name>
</gene>
<keyword evidence="2" id="KW-0378">Hydrolase</keyword>
<protein>
    <submittedName>
        <fullName evidence="2">Hydrolase, alpha/beta fold family</fullName>
    </submittedName>
</protein>
<dbReference type="AlphaFoldDB" id="A0A6J4NYD4"/>
<feature type="non-terminal residue" evidence="2">
    <location>
        <position position="1"/>
    </location>
</feature>
<accession>A0A6J4NYD4</accession>
<organism evidence="2">
    <name type="scientific">uncultured Ramlibacter sp</name>
    <dbReference type="NCBI Taxonomy" id="260755"/>
    <lineage>
        <taxon>Bacteria</taxon>
        <taxon>Pseudomonadati</taxon>
        <taxon>Pseudomonadota</taxon>
        <taxon>Betaproteobacteria</taxon>
        <taxon>Burkholderiales</taxon>
        <taxon>Comamonadaceae</taxon>
        <taxon>Ramlibacter</taxon>
        <taxon>environmental samples</taxon>
    </lineage>
</organism>
<evidence type="ECO:0000256" key="1">
    <source>
        <dbReference type="SAM" id="MobiDB-lite"/>
    </source>
</evidence>
<evidence type="ECO:0000313" key="2">
    <source>
        <dbReference type="EMBL" id="CAA9397397.1"/>
    </source>
</evidence>
<feature type="compositionally biased region" description="Low complexity" evidence="1">
    <location>
        <begin position="17"/>
        <end position="43"/>
    </location>
</feature>
<proteinExistence type="predicted"/>